<evidence type="ECO:0000256" key="1">
    <source>
        <dbReference type="SAM" id="SignalP"/>
    </source>
</evidence>
<evidence type="ECO:0000313" key="3">
    <source>
        <dbReference type="EMBL" id="GAA4409486.1"/>
    </source>
</evidence>
<feature type="chain" id="PRO_5046848856" description="Thioredoxin domain-containing protein" evidence="1">
    <location>
        <begin position="21"/>
        <end position="402"/>
    </location>
</feature>
<organism evidence="3 4">
    <name type="scientific">Nibrella viscosa</name>
    <dbReference type="NCBI Taxonomy" id="1084524"/>
    <lineage>
        <taxon>Bacteria</taxon>
        <taxon>Pseudomonadati</taxon>
        <taxon>Bacteroidota</taxon>
        <taxon>Cytophagia</taxon>
        <taxon>Cytophagales</taxon>
        <taxon>Spirosomataceae</taxon>
        <taxon>Nibrella</taxon>
    </lineage>
</organism>
<dbReference type="InterPro" id="IPR036249">
    <property type="entry name" value="Thioredoxin-like_sf"/>
</dbReference>
<evidence type="ECO:0000313" key="4">
    <source>
        <dbReference type="Proteomes" id="UP001500936"/>
    </source>
</evidence>
<dbReference type="PROSITE" id="PS51352">
    <property type="entry name" value="THIOREDOXIN_2"/>
    <property type="match status" value="1"/>
</dbReference>
<reference evidence="4" key="1">
    <citation type="journal article" date="2019" name="Int. J. Syst. Evol. Microbiol.">
        <title>The Global Catalogue of Microorganisms (GCM) 10K type strain sequencing project: providing services to taxonomists for standard genome sequencing and annotation.</title>
        <authorList>
            <consortium name="The Broad Institute Genomics Platform"/>
            <consortium name="The Broad Institute Genome Sequencing Center for Infectious Disease"/>
            <person name="Wu L."/>
            <person name="Ma J."/>
        </authorList>
    </citation>
    <scope>NUCLEOTIDE SEQUENCE [LARGE SCALE GENOMIC DNA]</scope>
    <source>
        <strain evidence="4">JCM 17925</strain>
    </source>
</reference>
<proteinExistence type="predicted"/>
<dbReference type="RefSeq" id="WP_345268938.1">
    <property type="nucleotide sequence ID" value="NZ_BAABHB010000006.1"/>
</dbReference>
<evidence type="ECO:0000259" key="2">
    <source>
        <dbReference type="PROSITE" id="PS51352"/>
    </source>
</evidence>
<dbReference type="InterPro" id="IPR013766">
    <property type="entry name" value="Thioredoxin_domain"/>
</dbReference>
<dbReference type="SUPFAM" id="SSF52833">
    <property type="entry name" value="Thioredoxin-like"/>
    <property type="match status" value="1"/>
</dbReference>
<feature type="signal peptide" evidence="1">
    <location>
        <begin position="1"/>
        <end position="20"/>
    </location>
</feature>
<accession>A0ABP8KLV0</accession>
<dbReference type="Proteomes" id="UP001500936">
    <property type="component" value="Unassembled WGS sequence"/>
</dbReference>
<protein>
    <recommendedName>
        <fullName evidence="2">Thioredoxin domain-containing protein</fullName>
    </recommendedName>
</protein>
<comment type="caution">
    <text evidence="3">The sequence shown here is derived from an EMBL/GenBank/DDBJ whole genome shotgun (WGS) entry which is preliminary data.</text>
</comment>
<feature type="domain" description="Thioredoxin" evidence="2">
    <location>
        <begin position="9"/>
        <end position="144"/>
    </location>
</feature>
<dbReference type="EMBL" id="BAABHB010000006">
    <property type="protein sequence ID" value="GAA4409486.1"/>
    <property type="molecule type" value="Genomic_DNA"/>
</dbReference>
<dbReference type="Gene3D" id="3.40.30.10">
    <property type="entry name" value="Glutaredoxin"/>
    <property type="match status" value="1"/>
</dbReference>
<name>A0ABP8KLV0_9BACT</name>
<gene>
    <name evidence="3" type="ORF">GCM10023187_32940</name>
</gene>
<keyword evidence="4" id="KW-1185">Reference proteome</keyword>
<sequence>MKNLLVSLLVCCLTFPVAMAQKGKNGILFKESPLEEVFQTARRAGKPVFVEIYSPTCHVCQSFIPTLNDSRVGDFYNARFVNTKQDITQKATQAFLGSRKMYVPQLPLFLYFDAQGNLLHMAMSSNTANEVIRHGTNALNPAQRTQGMKNRYAKGERSPAFLIDYAMYSLVTRDTVANMKAMEDYARQIPASDYPNYTNWLALKKLVMDVDNPLFQYFLIHQDQYKKHAQADELRNVAENILMSSLFSSRGARYSPEKILEIRSNLAKIGIDPKVAANRTLLPEVNAFFRTRQTAKAVARMDSQVAANPITVPEFIYISRLFNRQSPDPSDVPTVIRWVTKAFTLNTATPKEQSDLYYELAEAQRRAGNIAEATKAAQKSMELAQANNMDVRRNVELIQKLK</sequence>
<keyword evidence="1" id="KW-0732">Signal</keyword>